<dbReference type="EMBL" id="CAJVPT010011989">
    <property type="protein sequence ID" value="CAG8583802.1"/>
    <property type="molecule type" value="Genomic_DNA"/>
</dbReference>
<keyword evidence="2" id="KW-1185">Reference proteome</keyword>
<dbReference type="Proteomes" id="UP000789525">
    <property type="component" value="Unassembled WGS sequence"/>
</dbReference>
<proteinExistence type="predicted"/>
<sequence length="334" mass="35027">MPTGPPPSVPTTPPPSGTTRANTSDAVVTRSVTSRASTTSTRTSATATATPESDGMSLGSIAGAAAAAIIGIGVITAFVIWFIRRRKRNSDIDEEPFNRNSFLRQSTVIPDDDAPPPSRTRPAPGPSMVERQPTPLYGAPNPYNDMGNDGFGYNTQPSYNGAPGQMYNGGFGPGGAPATPLPNTPGFGTAYDQGFNNNGGYAELTRGNTPHDYPPSPRGYEQYNHHLESPAAPSFAGRDNFPSPPPTAHGAETVTGQDAVYKSGPTYPELTPATATAQQGQFVTVKESAHDGRETPVQLGFAPAQTQPKAPAPTAKKQRPESSMYNEDDAYGGM</sequence>
<organism evidence="1 2">
    <name type="scientific">Acaulospora colombiana</name>
    <dbReference type="NCBI Taxonomy" id="27376"/>
    <lineage>
        <taxon>Eukaryota</taxon>
        <taxon>Fungi</taxon>
        <taxon>Fungi incertae sedis</taxon>
        <taxon>Mucoromycota</taxon>
        <taxon>Glomeromycotina</taxon>
        <taxon>Glomeromycetes</taxon>
        <taxon>Diversisporales</taxon>
        <taxon>Acaulosporaceae</taxon>
        <taxon>Acaulospora</taxon>
    </lineage>
</organism>
<comment type="caution">
    <text evidence="1">The sequence shown here is derived from an EMBL/GenBank/DDBJ whole genome shotgun (WGS) entry which is preliminary data.</text>
</comment>
<evidence type="ECO:0000313" key="1">
    <source>
        <dbReference type="EMBL" id="CAG8583802.1"/>
    </source>
</evidence>
<gene>
    <name evidence="1" type="ORF">ACOLOM_LOCUS6065</name>
</gene>
<evidence type="ECO:0000313" key="2">
    <source>
        <dbReference type="Proteomes" id="UP000789525"/>
    </source>
</evidence>
<accession>A0ACA9MEQ8</accession>
<protein>
    <submittedName>
        <fullName evidence="1">1044_t:CDS:1</fullName>
    </submittedName>
</protein>
<reference evidence="1" key="1">
    <citation type="submission" date="2021-06" db="EMBL/GenBank/DDBJ databases">
        <authorList>
            <person name="Kallberg Y."/>
            <person name="Tangrot J."/>
            <person name="Rosling A."/>
        </authorList>
    </citation>
    <scope>NUCLEOTIDE SEQUENCE</scope>
    <source>
        <strain evidence="1">CL356</strain>
    </source>
</reference>
<name>A0ACA9MEQ8_9GLOM</name>